<evidence type="ECO:0000313" key="2">
    <source>
        <dbReference type="EMBL" id="KZV54129.1"/>
    </source>
</evidence>
<keyword evidence="3" id="KW-1185">Reference proteome</keyword>
<gene>
    <name evidence="2" type="ORF">F511_37505</name>
</gene>
<proteinExistence type="predicted"/>
<dbReference type="Proteomes" id="UP000250235">
    <property type="component" value="Unassembled WGS sequence"/>
</dbReference>
<dbReference type="AlphaFoldDB" id="A0A2Z7D6H9"/>
<name>A0A2Z7D6H9_9LAMI</name>
<organism evidence="2 3">
    <name type="scientific">Dorcoceras hygrometricum</name>
    <dbReference type="NCBI Taxonomy" id="472368"/>
    <lineage>
        <taxon>Eukaryota</taxon>
        <taxon>Viridiplantae</taxon>
        <taxon>Streptophyta</taxon>
        <taxon>Embryophyta</taxon>
        <taxon>Tracheophyta</taxon>
        <taxon>Spermatophyta</taxon>
        <taxon>Magnoliopsida</taxon>
        <taxon>eudicotyledons</taxon>
        <taxon>Gunneridae</taxon>
        <taxon>Pentapetalae</taxon>
        <taxon>asterids</taxon>
        <taxon>lamiids</taxon>
        <taxon>Lamiales</taxon>
        <taxon>Gesneriaceae</taxon>
        <taxon>Didymocarpoideae</taxon>
        <taxon>Trichosporeae</taxon>
        <taxon>Loxocarpinae</taxon>
        <taxon>Dorcoceras</taxon>
    </lineage>
</organism>
<evidence type="ECO:0000256" key="1">
    <source>
        <dbReference type="SAM" id="MobiDB-lite"/>
    </source>
</evidence>
<reference evidence="2 3" key="1">
    <citation type="journal article" date="2015" name="Proc. Natl. Acad. Sci. U.S.A.">
        <title>The resurrection genome of Boea hygrometrica: A blueprint for survival of dehydration.</title>
        <authorList>
            <person name="Xiao L."/>
            <person name="Yang G."/>
            <person name="Zhang L."/>
            <person name="Yang X."/>
            <person name="Zhao S."/>
            <person name="Ji Z."/>
            <person name="Zhou Q."/>
            <person name="Hu M."/>
            <person name="Wang Y."/>
            <person name="Chen M."/>
            <person name="Xu Y."/>
            <person name="Jin H."/>
            <person name="Xiao X."/>
            <person name="Hu G."/>
            <person name="Bao F."/>
            <person name="Hu Y."/>
            <person name="Wan P."/>
            <person name="Li L."/>
            <person name="Deng X."/>
            <person name="Kuang T."/>
            <person name="Xiang C."/>
            <person name="Zhu J.K."/>
            <person name="Oliver M.J."/>
            <person name="He Y."/>
        </authorList>
    </citation>
    <scope>NUCLEOTIDE SEQUENCE [LARGE SCALE GENOMIC DNA]</scope>
    <source>
        <strain evidence="3">cv. XS01</strain>
    </source>
</reference>
<dbReference type="EMBL" id="KQ989597">
    <property type="protein sequence ID" value="KZV54129.1"/>
    <property type="molecule type" value="Genomic_DNA"/>
</dbReference>
<sequence>MTKSSNSATRIELGDYLDWSTQLWTGQLSSVLVSSAQLWMVKLSFGQVNSDLTVGAAADPDPAPGAQRKISKFFTDNGQYITIITKTSIGCLDLVPCWRLGAWLRPISRANWHFNGWRLSFSESGPRLKSRSLRQYALENVTNLSRMEYTHRDGRNKSDDDDNGRRTAVACRGGRRRARGAAAEECGRGGSTCVTLNGSGIQLAVGPQQLRLRKHIFGLTHRIMVKRLETSPHDPLGITDSACKNQSVMVSVQYGPFNTYIPIRSTTIGKSRVARDPITMHTSWRSNSDIACVTSIGYPRTKASGESSTTKHRLLHASGPHPM</sequence>
<accession>A0A2Z7D6H9</accession>
<protein>
    <submittedName>
        <fullName evidence="2">Uncharacterized protein</fullName>
    </submittedName>
</protein>
<evidence type="ECO:0000313" key="3">
    <source>
        <dbReference type="Proteomes" id="UP000250235"/>
    </source>
</evidence>
<feature type="region of interest" description="Disordered" evidence="1">
    <location>
        <begin position="301"/>
        <end position="323"/>
    </location>
</feature>